<keyword evidence="12" id="KW-0496">Mitochondrion</keyword>
<gene>
    <name evidence="12" type="primary">ATP6</name>
</gene>
<feature type="transmembrane region" description="Helical" evidence="11">
    <location>
        <begin position="22"/>
        <end position="40"/>
    </location>
</feature>
<keyword evidence="3" id="KW-0813">Transport</keyword>
<dbReference type="AlphaFoldDB" id="A0A173G4R6"/>
<evidence type="ECO:0000313" key="12">
    <source>
        <dbReference type="EMBL" id="ANH20405.1"/>
    </source>
</evidence>
<dbReference type="EMBL" id="KU679421">
    <property type="protein sequence ID" value="ANH20405.1"/>
    <property type="molecule type" value="Genomic_DNA"/>
</dbReference>
<evidence type="ECO:0000256" key="4">
    <source>
        <dbReference type="ARBA" id="ARBA00022547"/>
    </source>
</evidence>
<keyword evidence="7 11" id="KW-1133">Transmembrane helix</keyword>
<organism evidence="12">
    <name type="scientific">Aglaiogyrodactylus forficulatus</name>
    <dbReference type="NCBI Taxonomy" id="1853073"/>
    <lineage>
        <taxon>Eukaryota</taxon>
        <taxon>Metazoa</taxon>
        <taxon>Spiralia</taxon>
        <taxon>Lophotrochozoa</taxon>
        <taxon>Platyhelminthes</taxon>
        <taxon>Monogenea</taxon>
        <taxon>Monopisthocotylea</taxon>
        <taxon>Gyrodactylidea</taxon>
        <taxon>Oogyrodactylidae</taxon>
        <taxon>Aglaiogyrodactylus</taxon>
    </lineage>
</organism>
<keyword evidence="9 11" id="KW-0472">Membrane</keyword>
<feature type="transmembrane region" description="Helical" evidence="11">
    <location>
        <begin position="113"/>
        <end position="132"/>
    </location>
</feature>
<keyword evidence="5 11" id="KW-0812">Transmembrane</keyword>
<dbReference type="GO" id="GO:0006754">
    <property type="term" value="P:ATP biosynthetic process"/>
    <property type="evidence" value="ECO:0007669"/>
    <property type="project" value="UniProtKB-KW"/>
</dbReference>
<reference evidence="12" key="1">
    <citation type="journal article" date="2016" name="Parasit. Vectors">
        <title>The mitochondrial genome of the egg-laying flatworm Aglaiogyrodactylus forficulatus (Platyhelminthes: Monogenoidea).</title>
        <authorList>
            <person name="Bachmann L."/>
            <person name="Fromm B."/>
            <person name="Patella de Azambuja L."/>
            <person name="Boeger W.A."/>
        </authorList>
    </citation>
    <scope>NUCLEOTIDE SEQUENCE</scope>
</reference>
<protein>
    <submittedName>
        <fullName evidence="12">ATP synthase F0 subunit 6</fullName>
    </submittedName>
</protein>
<reference evidence="12" key="2">
    <citation type="journal article" date="2021" name="Zool. Scr.">
        <title>Phylogenetic status and historical origins of the oviparous and viviparous gyrodactylids (Monogenoidea, Gyrodactylidea).</title>
        <authorList>
            <person name="Boeger W.A."/>
            <person name="Kritsky D.C."/>
            <person name="Patella L."/>
            <person name="Bueno-Silva M."/>
        </authorList>
    </citation>
    <scope>NUCLEOTIDE SEQUENCE</scope>
</reference>
<sequence>MFINTLWSFFLSSLNTIINEQLIFKNIAIFGLLLFLVFRVPGTFINFSFMSILFLFFFILFITLFLTQVLNNFTLFLSNFVPSGTPLWIAPFVCIAESLSYLVRPFVLILRPFINITIGILGGLHLSGVFSLSLLNPALLGLLVFIFFYEVFVAAVHWYIALSILQFSKDH</sequence>
<keyword evidence="4" id="KW-0138">CF(0)</keyword>
<keyword evidence="10" id="KW-0066">ATP synthesis</keyword>
<evidence type="ECO:0000256" key="5">
    <source>
        <dbReference type="ARBA" id="ARBA00022692"/>
    </source>
</evidence>
<evidence type="ECO:0000256" key="2">
    <source>
        <dbReference type="ARBA" id="ARBA00006810"/>
    </source>
</evidence>
<comment type="similarity">
    <text evidence="2">Belongs to the ATPase A chain family.</text>
</comment>
<evidence type="ECO:0000256" key="3">
    <source>
        <dbReference type="ARBA" id="ARBA00022448"/>
    </source>
</evidence>
<evidence type="ECO:0000256" key="1">
    <source>
        <dbReference type="ARBA" id="ARBA00004141"/>
    </source>
</evidence>
<evidence type="ECO:0000256" key="10">
    <source>
        <dbReference type="ARBA" id="ARBA00023310"/>
    </source>
</evidence>
<dbReference type="InterPro" id="IPR035908">
    <property type="entry name" value="F0_ATP_A_sf"/>
</dbReference>
<keyword evidence="6" id="KW-0375">Hydrogen ion transport</keyword>
<dbReference type="SUPFAM" id="SSF81336">
    <property type="entry name" value="F1F0 ATP synthase subunit A"/>
    <property type="match status" value="1"/>
</dbReference>
<evidence type="ECO:0000256" key="8">
    <source>
        <dbReference type="ARBA" id="ARBA00023065"/>
    </source>
</evidence>
<evidence type="ECO:0000256" key="9">
    <source>
        <dbReference type="ARBA" id="ARBA00023136"/>
    </source>
</evidence>
<feature type="transmembrane region" description="Helical" evidence="11">
    <location>
        <begin position="87"/>
        <end position="106"/>
    </location>
</feature>
<evidence type="ECO:0000256" key="6">
    <source>
        <dbReference type="ARBA" id="ARBA00022781"/>
    </source>
</evidence>
<dbReference type="RefSeq" id="YP_009257642.1">
    <property type="nucleotide sequence ID" value="NC_030339.1"/>
</dbReference>
<dbReference type="GeneID" id="27983321"/>
<evidence type="ECO:0000256" key="11">
    <source>
        <dbReference type="SAM" id="Phobius"/>
    </source>
</evidence>
<name>A0A173G4R6_9PLAT</name>
<accession>A0A173G4R6</accession>
<dbReference type="GO" id="GO:1902600">
    <property type="term" value="P:proton transmembrane transport"/>
    <property type="evidence" value="ECO:0007669"/>
    <property type="project" value="UniProtKB-KW"/>
</dbReference>
<feature type="transmembrane region" description="Helical" evidence="11">
    <location>
        <begin position="138"/>
        <end position="162"/>
    </location>
</feature>
<feature type="transmembrane region" description="Helical" evidence="11">
    <location>
        <begin position="47"/>
        <end position="67"/>
    </location>
</feature>
<keyword evidence="8" id="KW-0406">Ion transport</keyword>
<geneLocation type="mitochondrion" evidence="12"/>
<comment type="subcellular location">
    <subcellularLocation>
        <location evidence="1">Membrane</location>
        <topology evidence="1">Multi-pass membrane protein</topology>
    </subcellularLocation>
</comment>
<dbReference type="CTD" id="4508"/>
<dbReference type="GO" id="GO:0045259">
    <property type="term" value="C:proton-transporting ATP synthase complex"/>
    <property type="evidence" value="ECO:0007669"/>
    <property type="project" value="UniProtKB-KW"/>
</dbReference>
<evidence type="ECO:0000256" key="7">
    <source>
        <dbReference type="ARBA" id="ARBA00022989"/>
    </source>
</evidence>
<proteinExistence type="inferred from homology"/>